<evidence type="ECO:0000256" key="1">
    <source>
        <dbReference type="SAM" id="MobiDB-lite"/>
    </source>
</evidence>
<feature type="region of interest" description="Disordered" evidence="1">
    <location>
        <begin position="454"/>
        <end position="475"/>
    </location>
</feature>
<comment type="caution">
    <text evidence="2">The sequence shown here is derived from an EMBL/GenBank/DDBJ whole genome shotgun (WGS) entry which is preliminary data.</text>
</comment>
<feature type="region of interest" description="Disordered" evidence="1">
    <location>
        <begin position="541"/>
        <end position="655"/>
    </location>
</feature>
<protein>
    <submittedName>
        <fullName evidence="2">Uncharacterized protein</fullName>
    </submittedName>
</protein>
<feature type="compositionally biased region" description="Low complexity" evidence="1">
    <location>
        <begin position="541"/>
        <end position="551"/>
    </location>
</feature>
<feature type="region of interest" description="Disordered" evidence="1">
    <location>
        <begin position="24"/>
        <end position="109"/>
    </location>
</feature>
<feature type="compositionally biased region" description="Basic and acidic residues" evidence="1">
    <location>
        <begin position="777"/>
        <end position="787"/>
    </location>
</feature>
<feature type="region of interest" description="Disordered" evidence="1">
    <location>
        <begin position="151"/>
        <end position="217"/>
    </location>
</feature>
<reference evidence="2 3" key="1">
    <citation type="journal article" date="2019" name="PLoS Biol.">
        <title>Sex chromosomes control vertical transmission of feminizing Wolbachia symbionts in an isopod.</title>
        <authorList>
            <person name="Becking T."/>
            <person name="Chebbi M.A."/>
            <person name="Giraud I."/>
            <person name="Moumen B."/>
            <person name="Laverre T."/>
            <person name="Caubet Y."/>
            <person name="Peccoud J."/>
            <person name="Gilbert C."/>
            <person name="Cordaux R."/>
        </authorList>
    </citation>
    <scope>NUCLEOTIDE SEQUENCE [LARGE SCALE GENOMIC DNA]</scope>
    <source>
        <strain evidence="2">ANa2</strain>
        <tissue evidence="2">Whole body excluding digestive tract and cuticle</tissue>
    </source>
</reference>
<organism evidence="2 3">
    <name type="scientific">Armadillidium nasatum</name>
    <dbReference type="NCBI Taxonomy" id="96803"/>
    <lineage>
        <taxon>Eukaryota</taxon>
        <taxon>Metazoa</taxon>
        <taxon>Ecdysozoa</taxon>
        <taxon>Arthropoda</taxon>
        <taxon>Crustacea</taxon>
        <taxon>Multicrustacea</taxon>
        <taxon>Malacostraca</taxon>
        <taxon>Eumalacostraca</taxon>
        <taxon>Peracarida</taxon>
        <taxon>Isopoda</taxon>
        <taxon>Oniscidea</taxon>
        <taxon>Crinocheta</taxon>
        <taxon>Armadillidiidae</taxon>
        <taxon>Armadillidium</taxon>
    </lineage>
</organism>
<dbReference type="Proteomes" id="UP000326759">
    <property type="component" value="Unassembled WGS sequence"/>
</dbReference>
<feature type="compositionally biased region" description="Basic and acidic residues" evidence="1">
    <location>
        <begin position="607"/>
        <end position="618"/>
    </location>
</feature>
<gene>
    <name evidence="2" type="ORF">Anas_08961</name>
</gene>
<feature type="compositionally biased region" description="Basic and acidic residues" evidence="1">
    <location>
        <begin position="62"/>
        <end position="78"/>
    </location>
</feature>
<feature type="region of interest" description="Disordered" evidence="1">
    <location>
        <begin position="708"/>
        <end position="843"/>
    </location>
</feature>
<feature type="compositionally biased region" description="Basic and acidic residues" evidence="1">
    <location>
        <begin position="460"/>
        <end position="469"/>
    </location>
</feature>
<feature type="compositionally biased region" description="Low complexity" evidence="1">
    <location>
        <begin position="582"/>
        <end position="596"/>
    </location>
</feature>
<feature type="compositionally biased region" description="Basic and acidic residues" evidence="1">
    <location>
        <begin position="204"/>
        <end position="217"/>
    </location>
</feature>
<feature type="compositionally biased region" description="Basic and acidic residues" evidence="1">
    <location>
        <begin position="170"/>
        <end position="180"/>
    </location>
</feature>
<feature type="compositionally biased region" description="Basic and acidic residues" evidence="1">
    <location>
        <begin position="553"/>
        <end position="563"/>
    </location>
</feature>
<feature type="compositionally biased region" description="Basic and acidic residues" evidence="1">
    <location>
        <begin position="37"/>
        <end position="49"/>
    </location>
</feature>
<dbReference type="AlphaFoldDB" id="A0A5N5T104"/>
<feature type="compositionally biased region" description="Low complexity" evidence="1">
    <location>
        <begin position="747"/>
        <end position="770"/>
    </location>
</feature>
<evidence type="ECO:0000313" key="2">
    <source>
        <dbReference type="EMBL" id="KAB7499992.1"/>
    </source>
</evidence>
<accession>A0A5N5T104</accession>
<sequence length="895" mass="101417">MFSMFSSSISKEPIMFSMFSMFSSSISSGSKSKERKKSSERDRSLRKSSSEGLLRIFRRTSFPKEDQPNKEFSSEGGKEFSPLTPEEDSFNKAFRSGTGPLILVPQPKNEKERLKKVTNKGIQQISQQQAKQIFKDHQKLKEELFKEVPQNLSKEIKPKSTLPKPLSESSKTRNENKEKTVSNVTSKAIDLKDELKHSQISKESQSKQDESLINKSSIQDKRTEISINKLPIQNKQTETSVNKPLIQVKLTDTLANKPPIAPLGNKIQKDKPSKSIPFLENAALGIKKTTNQHQKTKSESPSFDNKNTQLEAPVQLGSVTVSQHPNLHSKSSSLDSADFKSRKIEESSFNIRKYSNPSELSQKQKILRDNQEKTILNLHRKHLEEISKLRHGDLSIDDQSKGSTSEEKGNKDDMIRTSFMTRSKTFDNYNLSKYITGNENVNVEGNLKTSSTTVVTSTADEDKSPKKPLSDNVEPFSFSNYLTRTRKDSVGDKEKPPPSLSKLSEEIQLKTEVLKKVHFPDDVKILNESKDLNVELISSKLSSKSHNSSENGDTEKSNVKEVGKPPLPKTNTVSILKRSPNSKDNVNDNVNSKSSSMIETKYVSIQKDSDIHGEREINETPVKPPRGEKNLKRQRSSSLTDSKSPEMTAPKLNEERVLQKTIFPKNNEEVNSRPFINEDQLFTKTYLENTEKSQDLKKEDEGNQIKQIQKNQNDQPNTVADQSQKKKTSAQQQIHQEQVPLCQKLEQQSQPPVHHQPQVNQSQQQDQSMQETNKSVEVLKKQIHESSKTSSVSSYYGSLDRKQNRHDKRPHTSVFEENQTTSPPKPPTRCNKNKGAVGVRSASPHSKQEGVLVCACRVAEEDQILRLLKDLSKTQKFDYEFINQTDQTGRLKYIK</sequence>
<name>A0A5N5T104_9CRUS</name>
<feature type="region of interest" description="Disordered" evidence="1">
    <location>
        <begin position="394"/>
        <end position="414"/>
    </location>
</feature>
<proteinExistence type="predicted"/>
<keyword evidence="3" id="KW-1185">Reference proteome</keyword>
<feature type="compositionally biased region" description="Low complexity" evidence="1">
    <location>
        <begin position="788"/>
        <end position="798"/>
    </location>
</feature>
<dbReference type="EMBL" id="SEYY01015784">
    <property type="protein sequence ID" value="KAB7499992.1"/>
    <property type="molecule type" value="Genomic_DNA"/>
</dbReference>
<evidence type="ECO:0000313" key="3">
    <source>
        <dbReference type="Proteomes" id="UP000326759"/>
    </source>
</evidence>